<protein>
    <submittedName>
        <fullName evidence="1">DUF455 domain-containing protein</fullName>
    </submittedName>
</protein>
<dbReference type="OrthoDB" id="9778629at2"/>
<name>A0A3D8I743_9HELI</name>
<gene>
    <name evidence="1" type="ORF">CQA63_01335</name>
</gene>
<dbReference type="SUPFAM" id="SSF47240">
    <property type="entry name" value="Ferritin-like"/>
    <property type="match status" value="1"/>
</dbReference>
<dbReference type="CDD" id="cd00657">
    <property type="entry name" value="Ferritin_like"/>
    <property type="match status" value="1"/>
</dbReference>
<organism evidence="1 2">
    <name type="scientific">Helicobacter marmotae</name>
    <dbReference type="NCBI Taxonomy" id="152490"/>
    <lineage>
        <taxon>Bacteria</taxon>
        <taxon>Pseudomonadati</taxon>
        <taxon>Campylobacterota</taxon>
        <taxon>Epsilonproteobacteria</taxon>
        <taxon>Campylobacterales</taxon>
        <taxon>Helicobacteraceae</taxon>
        <taxon>Helicobacter</taxon>
    </lineage>
</organism>
<keyword evidence="2" id="KW-1185">Reference proteome</keyword>
<dbReference type="PIRSF" id="PIRSF012318">
    <property type="entry name" value="UCP012318"/>
    <property type="match status" value="1"/>
</dbReference>
<dbReference type="PANTHER" id="PTHR42782:SF4">
    <property type="entry name" value="DUF455 DOMAIN-CONTAINING PROTEIN"/>
    <property type="match status" value="1"/>
</dbReference>
<dbReference type="EMBL" id="NXLR01000002">
    <property type="protein sequence ID" value="RDU60815.1"/>
    <property type="molecule type" value="Genomic_DNA"/>
</dbReference>
<reference evidence="1 2" key="1">
    <citation type="submission" date="2018-04" db="EMBL/GenBank/DDBJ databases">
        <title>Novel Campyloabacter and Helicobacter Species and Strains.</title>
        <authorList>
            <person name="Mannion A.J."/>
            <person name="Shen Z."/>
            <person name="Fox J.G."/>
        </authorList>
    </citation>
    <scope>NUCLEOTIDE SEQUENCE [LARGE SCALE GENOMIC DNA]</scope>
    <source>
        <strain evidence="1 2">MIT 98-6070</strain>
    </source>
</reference>
<accession>A0A3D8I743</accession>
<dbReference type="PANTHER" id="PTHR42782">
    <property type="entry name" value="SI:CH73-314G15.3"/>
    <property type="match status" value="1"/>
</dbReference>
<dbReference type="Proteomes" id="UP000256599">
    <property type="component" value="Unassembled WGS sequence"/>
</dbReference>
<dbReference type="InterPro" id="IPR011197">
    <property type="entry name" value="UCP012318"/>
</dbReference>
<evidence type="ECO:0000313" key="1">
    <source>
        <dbReference type="EMBL" id="RDU60815.1"/>
    </source>
</evidence>
<dbReference type="Pfam" id="PF04305">
    <property type="entry name" value="DUF455"/>
    <property type="match status" value="1"/>
</dbReference>
<sequence>MFFDMLFDIINAKSITQKLQLLEEFTQISTSLLLSTPTSSHPPRTLTEPSYKTFCSIIHPTKIRRVKAIKSPQALAKVLHSIVHIEYSAIDLALDAMYRFRDLPLSFYTDWLAVALEEKLHFSLLRESLNALGYEYGDFPVHAQLFYAQKATLSLHERMALLHRGAEANGLDANPFLVAKIQKFEHSLTPQILNTLELILKDEITHVKKGDKWWRYKHNSANAQSFLSTLERFKSLYALPKILNIKARLMAGFSQIELDMLEQASKH</sequence>
<dbReference type="AlphaFoldDB" id="A0A3D8I743"/>
<comment type="caution">
    <text evidence="1">The sequence shown here is derived from an EMBL/GenBank/DDBJ whole genome shotgun (WGS) entry which is preliminary data.</text>
</comment>
<dbReference type="InterPro" id="IPR009078">
    <property type="entry name" value="Ferritin-like_SF"/>
</dbReference>
<dbReference type="InterPro" id="IPR007402">
    <property type="entry name" value="DUF455"/>
</dbReference>
<proteinExistence type="predicted"/>
<evidence type="ECO:0000313" key="2">
    <source>
        <dbReference type="Proteomes" id="UP000256599"/>
    </source>
</evidence>